<dbReference type="SUPFAM" id="SSF56655">
    <property type="entry name" value="Carbohydrate phosphatase"/>
    <property type="match status" value="1"/>
</dbReference>
<evidence type="ECO:0000256" key="7">
    <source>
        <dbReference type="ARBA" id="ARBA00023277"/>
    </source>
</evidence>
<dbReference type="GO" id="GO:0007165">
    <property type="term" value="P:signal transduction"/>
    <property type="evidence" value="ECO:0007669"/>
    <property type="project" value="TreeGrafter"/>
</dbReference>
<feature type="binding site" evidence="9">
    <location>
        <position position="85"/>
    </location>
    <ligand>
        <name>Mg(2+)</name>
        <dbReference type="ChEBI" id="CHEBI:18420"/>
        <label>1</label>
        <note>catalytic</note>
    </ligand>
</feature>
<evidence type="ECO:0000256" key="8">
    <source>
        <dbReference type="ARBA" id="ARBA00038103"/>
    </source>
</evidence>
<evidence type="ECO:0000313" key="10">
    <source>
        <dbReference type="EMBL" id="ADB58586.1"/>
    </source>
</evidence>
<dbReference type="PANTHER" id="PTHR20854:SF4">
    <property type="entry name" value="INOSITOL-1-MONOPHOSPHATASE-RELATED"/>
    <property type="match status" value="1"/>
</dbReference>
<feature type="binding site" evidence="9">
    <location>
        <position position="205"/>
    </location>
    <ligand>
        <name>Mg(2+)</name>
        <dbReference type="ChEBI" id="CHEBI:18420"/>
        <label>1</label>
        <note>catalytic</note>
    </ligand>
</feature>
<keyword evidence="6 9" id="KW-0460">Magnesium</keyword>
<dbReference type="EC" id="3.1.3.11" evidence="3"/>
<dbReference type="GO" id="GO:0006020">
    <property type="term" value="P:inositol metabolic process"/>
    <property type="evidence" value="ECO:0007669"/>
    <property type="project" value="TreeGrafter"/>
</dbReference>
<feature type="binding site" evidence="9">
    <location>
        <position position="83"/>
    </location>
    <ligand>
        <name>Mg(2+)</name>
        <dbReference type="ChEBI" id="CHEBI:18420"/>
        <label>1</label>
        <note>catalytic</note>
    </ligand>
</feature>
<dbReference type="RefSeq" id="WP_012940922.1">
    <property type="nucleotide sequence ID" value="NC_013741.1"/>
</dbReference>
<dbReference type="Pfam" id="PF00459">
    <property type="entry name" value="Inositol_P"/>
    <property type="match status" value="1"/>
</dbReference>
<dbReference type="InterPro" id="IPR000760">
    <property type="entry name" value="Inositol_monophosphatase-like"/>
</dbReference>
<dbReference type="PRINTS" id="PR00377">
    <property type="entry name" value="IMPHPHTASES"/>
</dbReference>
<feature type="binding site" evidence="9">
    <location>
        <position position="86"/>
    </location>
    <ligand>
        <name>Mg(2+)</name>
        <dbReference type="ChEBI" id="CHEBI:18420"/>
        <label>1</label>
        <note>catalytic</note>
    </ligand>
</feature>
<organism evidence="10 11">
    <name type="scientific">Archaeoglobus profundus (strain DSM 5631 / JCM 9629 / NBRC 100127 / Av18)</name>
    <dbReference type="NCBI Taxonomy" id="572546"/>
    <lineage>
        <taxon>Archaea</taxon>
        <taxon>Methanobacteriati</taxon>
        <taxon>Methanobacteriota</taxon>
        <taxon>Archaeoglobi</taxon>
        <taxon>Archaeoglobales</taxon>
        <taxon>Archaeoglobaceae</taxon>
        <taxon>Archaeoglobus</taxon>
    </lineage>
</organism>
<protein>
    <recommendedName>
        <fullName evidence="3">fructose-bisphosphatase</fullName>
        <ecNumber evidence="3">3.1.3.11</ecNumber>
    </recommendedName>
</protein>
<evidence type="ECO:0000256" key="3">
    <source>
        <dbReference type="ARBA" id="ARBA00013093"/>
    </source>
</evidence>
<name>D2REP2_ARCPA</name>
<evidence type="ECO:0000256" key="5">
    <source>
        <dbReference type="ARBA" id="ARBA00022801"/>
    </source>
</evidence>
<dbReference type="Gene3D" id="3.30.540.10">
    <property type="entry name" value="Fructose-1,6-Bisphosphatase, subunit A, domain 1"/>
    <property type="match status" value="1"/>
</dbReference>
<dbReference type="PANTHER" id="PTHR20854">
    <property type="entry name" value="INOSITOL MONOPHOSPHATASE"/>
    <property type="match status" value="1"/>
</dbReference>
<keyword evidence="5 10" id="KW-0378">Hydrolase</keyword>
<dbReference type="HOGENOM" id="CLU_044118_5_0_2"/>
<dbReference type="KEGG" id="apo:Arcpr_1540"/>
<evidence type="ECO:0000313" key="11">
    <source>
        <dbReference type="Proteomes" id="UP000001901"/>
    </source>
</evidence>
<dbReference type="GO" id="GO:0046872">
    <property type="term" value="F:metal ion binding"/>
    <property type="evidence" value="ECO:0007669"/>
    <property type="project" value="UniProtKB-KW"/>
</dbReference>
<dbReference type="GeneID" id="8740230"/>
<gene>
    <name evidence="10" type="ordered locus">Arcpr_1540</name>
</gene>
<feature type="binding site" evidence="9">
    <location>
        <position position="68"/>
    </location>
    <ligand>
        <name>Mg(2+)</name>
        <dbReference type="ChEBI" id="CHEBI:18420"/>
        <label>1</label>
        <note>catalytic</note>
    </ligand>
</feature>
<sequence>MTPKEALNLARKVGEYVKKEVSKIIGSTECGITVGIGKDGTPTKRIDIVAEKTALEILKESDVTVITEESGVVGSGDVIVSLDPIDGTFNAVKSIPIYSVSLCFSSSYYFRDVFCGYVLNLATGDEYYSINGSSYKNDSVIHVSNIDNLKEANVLFYYPAKPYPFKRIRILGSASLEICYVADGTFDAFIDTRFKRGKGFLRPFDVCSALFIAKNAGAKITDHRGNELNNKKLTMDERYTLLVSNPKLHEKLLKVIS</sequence>
<evidence type="ECO:0000256" key="9">
    <source>
        <dbReference type="PIRSR" id="PIRSR600760-2"/>
    </source>
</evidence>
<dbReference type="Proteomes" id="UP000001901">
    <property type="component" value="Chromosome"/>
</dbReference>
<evidence type="ECO:0000256" key="2">
    <source>
        <dbReference type="ARBA" id="ARBA00001946"/>
    </source>
</evidence>
<proteinExistence type="inferred from homology"/>
<reference evidence="10 11" key="1">
    <citation type="journal article" date="2010" name="Stand. Genomic Sci.">
        <title>Complete genome sequence of Archaeoglobus profundus type strain (AV18).</title>
        <authorList>
            <person name="von Jan M."/>
            <person name="Lapidus A."/>
            <person name="Del Rio T.G."/>
            <person name="Copeland A."/>
            <person name="Tice H."/>
            <person name="Cheng J.F."/>
            <person name="Lucas S."/>
            <person name="Chen F."/>
            <person name="Nolan M."/>
            <person name="Goodwin L."/>
            <person name="Han C."/>
            <person name="Pitluck S."/>
            <person name="Liolios K."/>
            <person name="Ivanova N."/>
            <person name="Mavromatis K."/>
            <person name="Ovchinnikova G."/>
            <person name="Chertkov O."/>
            <person name="Pati A."/>
            <person name="Chen A."/>
            <person name="Palaniappan K."/>
            <person name="Land M."/>
            <person name="Hauser L."/>
            <person name="Chang Y.J."/>
            <person name="Jeffries C.D."/>
            <person name="Saunders E."/>
            <person name="Brettin T."/>
            <person name="Detter J.C."/>
            <person name="Chain P."/>
            <person name="Eichinger K."/>
            <person name="Huber H."/>
            <person name="Spring S."/>
            <person name="Rohde M."/>
            <person name="Goker M."/>
            <person name="Wirth R."/>
            <person name="Woyke T."/>
            <person name="Bristow J."/>
            <person name="Eisen J.A."/>
            <person name="Markowitz V."/>
            <person name="Hugenholtz P."/>
            <person name="Kyrpides N.C."/>
            <person name="Klenk H.P."/>
        </authorList>
    </citation>
    <scope>NUCLEOTIDE SEQUENCE [LARGE SCALE GENOMIC DNA]</scope>
    <source>
        <strain evidence="11">DSM 5631 / JCM 9629 / NBRC 100127 / Av18</strain>
    </source>
</reference>
<comment type="similarity">
    <text evidence="8">Belongs to the inositol monophosphatase superfamily. FBPase class 4 family.</text>
</comment>
<dbReference type="OrthoDB" id="58111at2157"/>
<keyword evidence="4 9" id="KW-0479">Metal-binding</keyword>
<dbReference type="EMBL" id="CP001857">
    <property type="protein sequence ID" value="ADB58586.1"/>
    <property type="molecule type" value="Genomic_DNA"/>
</dbReference>
<dbReference type="eggNOG" id="arCOG01349">
    <property type="taxonomic scope" value="Archaea"/>
</dbReference>
<dbReference type="Gene3D" id="3.40.190.80">
    <property type="match status" value="1"/>
</dbReference>
<dbReference type="GO" id="GO:0042132">
    <property type="term" value="F:fructose 1,6-bisphosphate 1-phosphatase activity"/>
    <property type="evidence" value="ECO:0007669"/>
    <property type="project" value="UniProtKB-EC"/>
</dbReference>
<accession>D2REP2</accession>
<dbReference type="FunFam" id="3.40.190.80:FF:000020">
    <property type="entry name" value="Fructose-1,6-bisphosphatase/inositol-1-monophosphatase"/>
    <property type="match status" value="1"/>
</dbReference>
<dbReference type="GO" id="GO:0008934">
    <property type="term" value="F:inositol monophosphate 1-phosphatase activity"/>
    <property type="evidence" value="ECO:0007669"/>
    <property type="project" value="TreeGrafter"/>
</dbReference>
<evidence type="ECO:0000256" key="4">
    <source>
        <dbReference type="ARBA" id="ARBA00022723"/>
    </source>
</evidence>
<evidence type="ECO:0000256" key="1">
    <source>
        <dbReference type="ARBA" id="ARBA00001273"/>
    </source>
</evidence>
<dbReference type="PaxDb" id="572546-Arcpr_1540"/>
<dbReference type="STRING" id="572546.Arcpr_1540"/>
<dbReference type="AlphaFoldDB" id="D2REP2"/>
<comment type="cofactor">
    <cofactor evidence="2 9">
        <name>Mg(2+)</name>
        <dbReference type="ChEBI" id="CHEBI:18420"/>
    </cofactor>
</comment>
<evidence type="ECO:0000256" key="6">
    <source>
        <dbReference type="ARBA" id="ARBA00022842"/>
    </source>
</evidence>
<comment type="catalytic activity">
    <reaction evidence="1">
        <text>beta-D-fructose 1,6-bisphosphate + H2O = beta-D-fructose 6-phosphate + phosphate</text>
        <dbReference type="Rhea" id="RHEA:11064"/>
        <dbReference type="ChEBI" id="CHEBI:15377"/>
        <dbReference type="ChEBI" id="CHEBI:32966"/>
        <dbReference type="ChEBI" id="CHEBI:43474"/>
        <dbReference type="ChEBI" id="CHEBI:57634"/>
        <dbReference type="EC" id="3.1.3.11"/>
    </reaction>
</comment>
<keyword evidence="7" id="KW-0119">Carbohydrate metabolism</keyword>
<keyword evidence="11" id="KW-1185">Reference proteome</keyword>